<dbReference type="Proteomes" id="UP000734218">
    <property type="component" value="Unassembled WGS sequence"/>
</dbReference>
<sequence>MSAVLQFSPIKGAPPTIEWLSTDALRIDESYQRSIAGRDSQAIIRTIAAGWDWRLCTPLAVSRRRPLADEHVASHFVIDGQHRLEAAKLRGDIMHLPCIVNSFADAAEEASLFVDVNMRRRRVTPLDTFRAAMIAGDALALEAAALIDGAGLSLPRVSSPSGWAPNELGQVGTVMKGLRRNGRDITAAALAHVAEAFPDEKLEQAGRILDGLFMIYADPPAGFDSDRLFQTLLRFDQQQWAALAMNRIAATSDGWPMAMRMVIVDAMANEPALQEAAA</sequence>
<dbReference type="InterPro" id="IPR046681">
    <property type="entry name" value="DUF6551"/>
</dbReference>
<comment type="caution">
    <text evidence="1">The sequence shown here is derived from an EMBL/GenBank/DDBJ whole genome shotgun (WGS) entry which is preliminary data.</text>
</comment>
<organism evidence="1 2">
    <name type="scientific">Sphingomonas jejuensis</name>
    <dbReference type="NCBI Taxonomy" id="904715"/>
    <lineage>
        <taxon>Bacteria</taxon>
        <taxon>Pseudomonadati</taxon>
        <taxon>Pseudomonadota</taxon>
        <taxon>Alphaproteobacteria</taxon>
        <taxon>Sphingomonadales</taxon>
        <taxon>Sphingomonadaceae</taxon>
        <taxon>Sphingomonas</taxon>
    </lineage>
</organism>
<reference evidence="1 2" key="1">
    <citation type="submission" date="2020-03" db="EMBL/GenBank/DDBJ databases">
        <title>Genomic Encyclopedia of Type Strains, Phase IV (KMG-IV): sequencing the most valuable type-strain genomes for metagenomic binning, comparative biology and taxonomic classification.</title>
        <authorList>
            <person name="Goeker M."/>
        </authorList>
    </citation>
    <scope>NUCLEOTIDE SEQUENCE [LARGE SCALE GENOMIC DNA]</scope>
    <source>
        <strain evidence="1 2">DSM 27651</strain>
    </source>
</reference>
<proteinExistence type="predicted"/>
<gene>
    <name evidence="1" type="ORF">GGR88_001373</name>
</gene>
<dbReference type="Pfam" id="PF20188">
    <property type="entry name" value="DUF6551"/>
    <property type="match status" value="1"/>
</dbReference>
<protein>
    <recommendedName>
        <fullName evidence="3">ParB/Sulfiredoxin domain-containing protein</fullName>
    </recommendedName>
</protein>
<accession>A0ABX0XKM6</accession>
<name>A0ABX0XKM6_9SPHN</name>
<evidence type="ECO:0000313" key="2">
    <source>
        <dbReference type="Proteomes" id="UP000734218"/>
    </source>
</evidence>
<keyword evidence="2" id="KW-1185">Reference proteome</keyword>
<dbReference type="RefSeq" id="WP_167953824.1">
    <property type="nucleotide sequence ID" value="NZ_JAATJE010000001.1"/>
</dbReference>
<evidence type="ECO:0000313" key="1">
    <source>
        <dbReference type="EMBL" id="NJC33899.1"/>
    </source>
</evidence>
<evidence type="ECO:0008006" key="3">
    <source>
        <dbReference type="Google" id="ProtNLM"/>
    </source>
</evidence>
<dbReference type="EMBL" id="JAATJE010000001">
    <property type="protein sequence ID" value="NJC33899.1"/>
    <property type="molecule type" value="Genomic_DNA"/>
</dbReference>